<proteinExistence type="predicted"/>
<dbReference type="Gene3D" id="3.40.50.150">
    <property type="entry name" value="Vaccinia Virus protein VP39"/>
    <property type="match status" value="1"/>
</dbReference>
<gene>
    <name evidence="2" type="ORF">UT08_C0006G0064</name>
</gene>
<evidence type="ECO:0000313" key="3">
    <source>
        <dbReference type="Proteomes" id="UP000034081"/>
    </source>
</evidence>
<organism evidence="2 3">
    <name type="scientific">Candidatus Woesebacteria bacterium GW2011_GWB1_38_8</name>
    <dbReference type="NCBI Taxonomy" id="1618570"/>
    <lineage>
        <taxon>Bacteria</taxon>
        <taxon>Candidatus Woeseibacteriota</taxon>
    </lineage>
</organism>
<dbReference type="InterPro" id="IPR029063">
    <property type="entry name" value="SAM-dependent_MTases_sf"/>
</dbReference>
<dbReference type="Pfam" id="PF03848">
    <property type="entry name" value="TehB"/>
    <property type="match status" value="1"/>
</dbReference>
<dbReference type="InterPro" id="IPR015985">
    <property type="entry name" value="TehB-like_dom"/>
</dbReference>
<dbReference type="AlphaFoldDB" id="A0A0G0P824"/>
<evidence type="ECO:0000259" key="1">
    <source>
        <dbReference type="Pfam" id="PF03848"/>
    </source>
</evidence>
<dbReference type="STRING" id="1618570.UT08_C0006G0064"/>
<feature type="domain" description="Tellurite resistance methyltransferase TehB-like" evidence="1">
    <location>
        <begin position="45"/>
        <end position="142"/>
    </location>
</feature>
<name>A0A0G0P824_9BACT</name>
<evidence type="ECO:0000313" key="2">
    <source>
        <dbReference type="EMBL" id="KKQ85481.1"/>
    </source>
</evidence>
<reference evidence="2 3" key="1">
    <citation type="journal article" date="2015" name="Nature">
        <title>rRNA introns, odd ribosomes, and small enigmatic genomes across a large radiation of phyla.</title>
        <authorList>
            <person name="Brown C.T."/>
            <person name="Hug L.A."/>
            <person name="Thomas B.C."/>
            <person name="Sharon I."/>
            <person name="Castelle C.J."/>
            <person name="Singh A."/>
            <person name="Wilkins M.J."/>
            <person name="Williams K.H."/>
            <person name="Banfield J.F."/>
        </authorList>
    </citation>
    <scope>NUCLEOTIDE SEQUENCE [LARGE SCALE GENOMIC DNA]</scope>
</reference>
<protein>
    <recommendedName>
        <fullName evidence="1">Tellurite resistance methyltransferase TehB-like domain-containing protein</fullName>
    </recommendedName>
</protein>
<sequence>MPRYSRTSSSKRKTSNVKQYLEKTKYYPVSPATSYAVMYLNNYKRRALDLGCGALRDSKYFFNCGFTVDAIDKQPQVKKYTEFFKYRPKGLFNIIVADYNKYNFGKNKYILINAQNTLSFNREVDVSKIIEKIYNALKKGGYFSGNLFGPKDTWVKERDEKMSFYTLKKVKKLISKFKIRKIWEYDEDGETANGEKKHWHIINFVAQKSSKNNQIRTNNALIG</sequence>
<dbReference type="SUPFAM" id="SSF53335">
    <property type="entry name" value="S-adenosyl-L-methionine-dependent methyltransferases"/>
    <property type="match status" value="1"/>
</dbReference>
<dbReference type="EMBL" id="LBVL01000006">
    <property type="protein sequence ID" value="KKQ85481.1"/>
    <property type="molecule type" value="Genomic_DNA"/>
</dbReference>
<accession>A0A0G0P824</accession>
<comment type="caution">
    <text evidence="2">The sequence shown here is derived from an EMBL/GenBank/DDBJ whole genome shotgun (WGS) entry which is preliminary data.</text>
</comment>
<dbReference type="Proteomes" id="UP000034081">
    <property type="component" value="Unassembled WGS sequence"/>
</dbReference>
<dbReference type="CDD" id="cd02440">
    <property type="entry name" value="AdoMet_MTases"/>
    <property type="match status" value="1"/>
</dbReference>